<comment type="caution">
    <text evidence="11">The sequence shown here is derived from an EMBL/GenBank/DDBJ whole genome shotgun (WGS) entry which is preliminary data.</text>
</comment>
<dbReference type="SUPFAM" id="SSF51366">
    <property type="entry name" value="Ribulose-phoshate binding barrel"/>
    <property type="match status" value="1"/>
</dbReference>
<protein>
    <recommendedName>
        <fullName evidence="9">Tryptophan synthase alpha chain</fullName>
        <ecNumber evidence="9">4.2.1.20</ecNumber>
    </recommendedName>
</protein>
<organism evidence="11 12">
    <name type="scientific">Acetobacter orleanensis</name>
    <dbReference type="NCBI Taxonomy" id="104099"/>
    <lineage>
        <taxon>Bacteria</taxon>
        <taxon>Pseudomonadati</taxon>
        <taxon>Pseudomonadota</taxon>
        <taxon>Alphaproteobacteria</taxon>
        <taxon>Acetobacterales</taxon>
        <taxon>Acetobacteraceae</taxon>
        <taxon>Acetobacter</taxon>
    </lineage>
</organism>
<evidence type="ECO:0000256" key="8">
    <source>
        <dbReference type="ARBA" id="ARBA00049047"/>
    </source>
</evidence>
<evidence type="ECO:0000256" key="5">
    <source>
        <dbReference type="ARBA" id="ARBA00022822"/>
    </source>
</evidence>
<dbReference type="EC" id="4.2.1.20" evidence="9"/>
<dbReference type="UniPathway" id="UPA00035">
    <property type="reaction ID" value="UER00044"/>
</dbReference>
<evidence type="ECO:0000256" key="6">
    <source>
        <dbReference type="ARBA" id="ARBA00023141"/>
    </source>
</evidence>
<keyword evidence="6 9" id="KW-0057">Aromatic amino acid biosynthesis</keyword>
<dbReference type="InterPro" id="IPR013785">
    <property type="entry name" value="Aldolase_TIM"/>
</dbReference>
<dbReference type="PANTHER" id="PTHR43406:SF1">
    <property type="entry name" value="TRYPTOPHAN SYNTHASE ALPHA CHAIN, CHLOROPLASTIC"/>
    <property type="match status" value="1"/>
</dbReference>
<dbReference type="PANTHER" id="PTHR43406">
    <property type="entry name" value="TRYPTOPHAN SYNTHASE, ALPHA CHAIN"/>
    <property type="match status" value="1"/>
</dbReference>
<dbReference type="InterPro" id="IPR002028">
    <property type="entry name" value="Trp_synthase_suA"/>
</dbReference>
<gene>
    <name evidence="9 11" type="primary">trpA</name>
    <name evidence="11" type="ORF">AOR01nite_16330</name>
</gene>
<comment type="subunit">
    <text evidence="3 9">Tetramer of two alpha and two beta chains.</text>
</comment>
<evidence type="ECO:0000313" key="12">
    <source>
        <dbReference type="Proteomes" id="UP000317617"/>
    </source>
</evidence>
<evidence type="ECO:0000256" key="3">
    <source>
        <dbReference type="ARBA" id="ARBA00011270"/>
    </source>
</evidence>
<evidence type="ECO:0000256" key="10">
    <source>
        <dbReference type="RuleBase" id="RU003662"/>
    </source>
</evidence>
<comment type="catalytic activity">
    <reaction evidence="8 9">
        <text>(1S,2R)-1-C-(indol-3-yl)glycerol 3-phosphate + L-serine = D-glyceraldehyde 3-phosphate + L-tryptophan + H2O</text>
        <dbReference type="Rhea" id="RHEA:10532"/>
        <dbReference type="ChEBI" id="CHEBI:15377"/>
        <dbReference type="ChEBI" id="CHEBI:33384"/>
        <dbReference type="ChEBI" id="CHEBI:57912"/>
        <dbReference type="ChEBI" id="CHEBI:58866"/>
        <dbReference type="ChEBI" id="CHEBI:59776"/>
        <dbReference type="EC" id="4.2.1.20"/>
    </reaction>
</comment>
<evidence type="ECO:0000313" key="11">
    <source>
        <dbReference type="EMBL" id="GEB83156.1"/>
    </source>
</evidence>
<keyword evidence="12" id="KW-1185">Reference proteome</keyword>
<evidence type="ECO:0000256" key="2">
    <source>
        <dbReference type="ARBA" id="ARBA00004733"/>
    </source>
</evidence>
<dbReference type="Proteomes" id="UP000317617">
    <property type="component" value="Unassembled WGS sequence"/>
</dbReference>
<dbReference type="FunFam" id="3.20.20.70:FF:000037">
    <property type="entry name" value="Tryptophan synthase alpha chain"/>
    <property type="match status" value="1"/>
</dbReference>
<proteinExistence type="inferred from homology"/>
<dbReference type="STRING" id="104099.AD949_05705"/>
<evidence type="ECO:0000256" key="9">
    <source>
        <dbReference type="HAMAP-Rule" id="MF_00131"/>
    </source>
</evidence>
<dbReference type="InterPro" id="IPR011060">
    <property type="entry name" value="RibuloseP-bd_barrel"/>
</dbReference>
<feature type="active site" description="Proton acceptor" evidence="9">
    <location>
        <position position="49"/>
    </location>
</feature>
<dbReference type="GO" id="GO:0004834">
    <property type="term" value="F:tryptophan synthase activity"/>
    <property type="evidence" value="ECO:0007669"/>
    <property type="project" value="UniProtKB-UniRule"/>
</dbReference>
<dbReference type="EMBL" id="BJMU01000007">
    <property type="protein sequence ID" value="GEB83156.1"/>
    <property type="molecule type" value="Genomic_DNA"/>
</dbReference>
<keyword evidence="7 9" id="KW-0456">Lyase</keyword>
<comment type="similarity">
    <text evidence="9 10">Belongs to the TrpA family.</text>
</comment>
<dbReference type="RefSeq" id="WP_048834990.1">
    <property type="nucleotide sequence ID" value="NZ_BJMU01000007.1"/>
</dbReference>
<dbReference type="AlphaFoldDB" id="A0A4Y3TLD5"/>
<comment type="pathway">
    <text evidence="2 9">Amino-acid biosynthesis; L-tryptophan biosynthesis; L-tryptophan from chorismate: step 5/5.</text>
</comment>
<dbReference type="GO" id="GO:0005829">
    <property type="term" value="C:cytosol"/>
    <property type="evidence" value="ECO:0007669"/>
    <property type="project" value="TreeGrafter"/>
</dbReference>
<dbReference type="OrthoDB" id="9804578at2"/>
<dbReference type="Gene3D" id="3.20.20.70">
    <property type="entry name" value="Aldolase class I"/>
    <property type="match status" value="1"/>
</dbReference>
<evidence type="ECO:0000256" key="7">
    <source>
        <dbReference type="ARBA" id="ARBA00023239"/>
    </source>
</evidence>
<dbReference type="NCBIfam" id="TIGR00262">
    <property type="entry name" value="trpA"/>
    <property type="match status" value="1"/>
</dbReference>
<evidence type="ECO:0000256" key="4">
    <source>
        <dbReference type="ARBA" id="ARBA00022605"/>
    </source>
</evidence>
<comment type="function">
    <text evidence="1 9">The alpha subunit is responsible for the aldol cleavage of indoleglycerol phosphate to indole and glyceraldehyde 3-phosphate.</text>
</comment>
<sequence length="281" mass="29276">MSRIAARFKALAAQGRGALIPYLEAFDPDLDTSLALLKAMPAAGADLIEVGMPFSDPSADGPVIQLAARRGLKAGATLAGVLKMIAAFREQDQETPIILMGYLNPVEAYGHARFCTDAAKAGVDGLILVDLPPEEADILEQPAQDAGLDIIRLVAPTTSDERLRYVLSHASGFVYYVSITGITGTRTASADDLQAVLPRLRAATDLPIAIGFGIRTPEQAATAAHIADGAVVASALLSTLADTLDAEGRATDQTLPHVLEQIKALAAAVRAKGKTGEKKAG</sequence>
<dbReference type="CDD" id="cd04724">
    <property type="entry name" value="Tryptophan_synthase_alpha"/>
    <property type="match status" value="1"/>
</dbReference>
<feature type="active site" description="Proton acceptor" evidence="9">
    <location>
        <position position="60"/>
    </location>
</feature>
<reference evidence="11 12" key="1">
    <citation type="submission" date="2019-06" db="EMBL/GenBank/DDBJ databases">
        <title>Whole genome shotgun sequence of Acetobacter orleanensis NBRC 13752.</title>
        <authorList>
            <person name="Hosoyama A."/>
            <person name="Uohara A."/>
            <person name="Ohji S."/>
            <person name="Ichikawa N."/>
        </authorList>
    </citation>
    <scope>NUCLEOTIDE SEQUENCE [LARGE SCALE GENOMIC DNA]</scope>
    <source>
        <strain evidence="11 12">NBRC 13752</strain>
    </source>
</reference>
<dbReference type="HAMAP" id="MF_00131">
    <property type="entry name" value="Trp_synth_alpha"/>
    <property type="match status" value="1"/>
</dbReference>
<dbReference type="Pfam" id="PF00290">
    <property type="entry name" value="Trp_syntA"/>
    <property type="match status" value="1"/>
</dbReference>
<accession>A0A4Y3TLD5</accession>
<keyword evidence="4 9" id="KW-0028">Amino-acid biosynthesis</keyword>
<name>A0A4Y3TLD5_9PROT</name>
<keyword evidence="5 9" id="KW-0822">Tryptophan biosynthesis</keyword>
<evidence type="ECO:0000256" key="1">
    <source>
        <dbReference type="ARBA" id="ARBA00003365"/>
    </source>
</evidence>